<name>Q8KL61_RHIEC</name>
<gene>
    <name evidence="1" type="ordered locus">RHE_PD00160</name>
</gene>
<evidence type="ECO:0000313" key="1">
    <source>
        <dbReference type="EMBL" id="AAM54891.1"/>
    </source>
</evidence>
<keyword evidence="2" id="KW-1185">Reference proteome</keyword>
<reference evidence="2" key="2">
    <citation type="journal article" date="2006" name="Proc. Natl. Acad. Sci. U.S.A.">
        <title>The partitioned Rhizobium etli genome: genetic and metabolic redundancy in seven interacting replicons.</title>
        <authorList>
            <person name="Gonzalez V."/>
            <person name="Santamaria R.I."/>
            <person name="Bustos P."/>
            <person name="Hernandez-Gonzalez I."/>
            <person name="Medrano-Soto A."/>
            <person name="Moreno-Hagelsieb G."/>
            <person name="Janga S.C."/>
            <person name="Ramirez M.A."/>
            <person name="Jimenez-Jacinto V."/>
            <person name="Collado-Vides J."/>
            <person name="Davila G."/>
        </authorList>
    </citation>
    <scope>NUCLEOTIDE SEQUENCE [LARGE SCALE GENOMIC DNA]</scope>
    <source>
        <strain evidence="2">ATCC 51251 / DSM 11541 / JCM 21823 / NBRC 15573 / CFN 42</strain>
    </source>
</reference>
<evidence type="ECO:0000313" key="2">
    <source>
        <dbReference type="Proteomes" id="UP000001936"/>
    </source>
</evidence>
<organism evidence="1 2">
    <name type="scientific">Rhizobium etli (strain ATCC 51251 / DSM 11541 / JCM 21823 / NBRC 15573 / CFN 42)</name>
    <dbReference type="NCBI Taxonomy" id="347834"/>
    <lineage>
        <taxon>Bacteria</taxon>
        <taxon>Pseudomonadati</taxon>
        <taxon>Pseudomonadota</taxon>
        <taxon>Alphaproteobacteria</taxon>
        <taxon>Hyphomicrobiales</taxon>
        <taxon>Rhizobiaceae</taxon>
        <taxon>Rhizobium/Agrobacterium group</taxon>
        <taxon>Rhizobium</taxon>
    </lineage>
</organism>
<protein>
    <submittedName>
        <fullName evidence="1">Uncharacterized protein</fullName>
    </submittedName>
</protein>
<keyword evidence="1" id="KW-0614">Plasmid</keyword>
<dbReference type="AlphaFoldDB" id="Q8KL61"/>
<accession>Q8KL61</accession>
<sequence>MPCDLTELGSADEAGSDRSGCVFANGDVPGDLSAAQVLGSGHVWGRSLIRRPREQLHPGLEHGLQTAMRCRGDLADQQKCYRGAHSLPQPGAGEGIMLIDMRAKRPWSVRPISPSAWTGRPWFVVSFDCPEPFPFYIARIDDRLLWRPTPEGVRLARNFCKIRFRFVYPGGK</sequence>
<reference evidence="2" key="1">
    <citation type="journal article" date="2003" name="Genome Biol.">
        <title>The mosaic structure of the symbiotic plasmid of Rhizobium etli CFN42 and its relation to other symbiotic genome compartments.</title>
        <authorList>
            <person name="Gonzalez V."/>
            <person name="Bustos P."/>
            <person name="Ramirez-Romero M.A."/>
            <person name="Medrano-Soto A."/>
            <person name="Salgado H."/>
            <person name="Hernandez-Gonzalez I."/>
            <person name="Hernandez-Celis J.C."/>
            <person name="Quintero V."/>
            <person name="Moreno-Hagelsieb G."/>
            <person name="Girard L."/>
            <person name="Rodriguez O."/>
            <person name="Flores M."/>
            <person name="Cevallos M.A."/>
            <person name="Collado-Vides J."/>
            <person name="Romero D."/>
            <person name="Davila G."/>
        </authorList>
    </citation>
    <scope>NUCLEOTIDE SEQUENCE [LARGE SCALE GENOMIC DNA]</scope>
    <source>
        <strain evidence="2">ATCC 51251 / DSM 11541 / JCM 21823 / NBRC 15573 / CFN 42</strain>
    </source>
</reference>
<dbReference type="Proteomes" id="UP000001936">
    <property type="component" value="Plasmid p42d"/>
</dbReference>
<proteinExistence type="predicted"/>
<dbReference type="KEGG" id="ret:RHE_PD00160"/>
<dbReference type="HOGENOM" id="CLU_1554019_0_0_5"/>
<geneLocation type="plasmid" evidence="1 2">
    <name>p42d</name>
</geneLocation>
<dbReference type="EMBL" id="U80928">
    <property type="protein sequence ID" value="AAM54891.1"/>
    <property type="molecule type" value="Genomic_DNA"/>
</dbReference>